<dbReference type="SUPFAM" id="SSF53850">
    <property type="entry name" value="Periplasmic binding protein-like II"/>
    <property type="match status" value="1"/>
</dbReference>
<feature type="signal peptide" evidence="1">
    <location>
        <begin position="1"/>
        <end position="20"/>
    </location>
</feature>
<dbReference type="PANTHER" id="PTHR43649">
    <property type="entry name" value="ARABINOSE-BINDING PROTEIN-RELATED"/>
    <property type="match status" value="1"/>
</dbReference>
<comment type="caution">
    <text evidence="2">The sequence shown here is derived from an EMBL/GenBank/DDBJ whole genome shotgun (WGS) entry which is preliminary data.</text>
</comment>
<dbReference type="InterPro" id="IPR006059">
    <property type="entry name" value="SBP"/>
</dbReference>
<dbReference type="Proteomes" id="UP000291483">
    <property type="component" value="Unassembled WGS sequence"/>
</dbReference>
<sequence>MNRRSTRLVALATAAGLAVAALSGCSTGGTNAAAGDDVTLTWWHNGTGEPLNGFWQDVATEFEEAHPNVTVEVTAVQNEELKTKVAVALQSNNPPDLFQQWGGGQMVDQVAAGKLLDVSDDVADELELIGGSAAGWQVDGKTYGLPFSMGISGFWYNKALFEQAGITEAPSTVDELNDAVDKLKTAGITPIVVGAKDKWPAAHYWYWLALRSCGQDVLQDASKDLVFDDKCFTEAGEELQSFIDTEPFQEGFLGTSAQQGATSSAGLLANGNAAMELMGHWQPGVMGGLTEDGKGLGDDLGWFPFPAVSGADGAADAMLGGGDGYSCSASAPPECVELLKYISSVDVQTRFAETGAGLPVTKGSESGVTDPNMVALLEARNDASYVQLWLDIAYGNNVGGALNDAVANMFAGQGTAEDIVTAMNDAAAQQ</sequence>
<keyword evidence="1" id="KW-0732">Signal</keyword>
<dbReference type="InterPro" id="IPR050490">
    <property type="entry name" value="Bact_solute-bd_prot1"/>
</dbReference>
<name>A0A4Q8AQQ1_9MICO</name>
<dbReference type="RefSeq" id="WP_130506569.1">
    <property type="nucleotide sequence ID" value="NZ_SHLC01000001.1"/>
</dbReference>
<feature type="chain" id="PRO_5039585832" evidence="1">
    <location>
        <begin position="21"/>
        <end position="430"/>
    </location>
</feature>
<protein>
    <submittedName>
        <fullName evidence="2">Carbohydrate ABC transporter substrate-binding protein (CUT1 family)</fullName>
    </submittedName>
</protein>
<evidence type="ECO:0000313" key="3">
    <source>
        <dbReference type="Proteomes" id="UP000291483"/>
    </source>
</evidence>
<proteinExistence type="predicted"/>
<evidence type="ECO:0000313" key="2">
    <source>
        <dbReference type="EMBL" id="RZU66359.1"/>
    </source>
</evidence>
<gene>
    <name evidence="2" type="ORF">EV379_2715</name>
</gene>
<dbReference type="PROSITE" id="PS51257">
    <property type="entry name" value="PROKAR_LIPOPROTEIN"/>
    <property type="match status" value="1"/>
</dbReference>
<reference evidence="2 3" key="1">
    <citation type="submission" date="2019-02" db="EMBL/GenBank/DDBJ databases">
        <title>Sequencing the genomes of 1000 actinobacteria strains.</title>
        <authorList>
            <person name="Klenk H.-P."/>
        </authorList>
    </citation>
    <scope>NUCLEOTIDE SEQUENCE [LARGE SCALE GENOMIC DNA]</scope>
    <source>
        <strain evidence="2 3">DSM 18319</strain>
    </source>
</reference>
<accession>A0A4Q8AQQ1</accession>
<keyword evidence="3" id="KW-1185">Reference proteome</keyword>
<dbReference type="Pfam" id="PF01547">
    <property type="entry name" value="SBP_bac_1"/>
    <property type="match status" value="1"/>
</dbReference>
<evidence type="ECO:0000256" key="1">
    <source>
        <dbReference type="SAM" id="SignalP"/>
    </source>
</evidence>
<dbReference type="EMBL" id="SHLC01000001">
    <property type="protein sequence ID" value="RZU66359.1"/>
    <property type="molecule type" value="Genomic_DNA"/>
</dbReference>
<organism evidence="2 3">
    <name type="scientific">Microterricola gilva</name>
    <dbReference type="NCBI Taxonomy" id="393267"/>
    <lineage>
        <taxon>Bacteria</taxon>
        <taxon>Bacillati</taxon>
        <taxon>Actinomycetota</taxon>
        <taxon>Actinomycetes</taxon>
        <taxon>Micrococcales</taxon>
        <taxon>Microbacteriaceae</taxon>
        <taxon>Microterricola</taxon>
    </lineage>
</organism>
<dbReference type="Gene3D" id="3.40.190.10">
    <property type="entry name" value="Periplasmic binding protein-like II"/>
    <property type="match status" value="2"/>
</dbReference>
<dbReference type="OrthoDB" id="8317736at2"/>
<dbReference type="PANTHER" id="PTHR43649:SF14">
    <property type="entry name" value="BLR3389 PROTEIN"/>
    <property type="match status" value="1"/>
</dbReference>
<dbReference type="AlphaFoldDB" id="A0A4Q8AQQ1"/>